<evidence type="ECO:0000256" key="6">
    <source>
        <dbReference type="ARBA" id="ARBA00022741"/>
    </source>
</evidence>
<keyword evidence="10 12" id="KW-0234">DNA repair</keyword>
<dbReference type="InterPro" id="IPR001238">
    <property type="entry name" value="DNA-binding_RecF"/>
</dbReference>
<dbReference type="GO" id="GO:0005737">
    <property type="term" value="C:cytoplasm"/>
    <property type="evidence" value="ECO:0007669"/>
    <property type="project" value="UniProtKB-SubCell"/>
</dbReference>
<dbReference type="InterPro" id="IPR042174">
    <property type="entry name" value="RecF_2"/>
</dbReference>
<dbReference type="InterPro" id="IPR018078">
    <property type="entry name" value="DNA-binding_RecF_CS"/>
</dbReference>
<reference evidence="15 16" key="1">
    <citation type="journal article" date="2018" name="Nat. Biotechnol.">
        <title>A standardized bacterial taxonomy based on genome phylogeny substantially revises the tree of life.</title>
        <authorList>
            <person name="Parks D.H."/>
            <person name="Chuvochina M."/>
            <person name="Waite D.W."/>
            <person name="Rinke C."/>
            <person name="Skarshewski A."/>
            <person name="Chaumeil P.A."/>
            <person name="Hugenholtz P."/>
        </authorList>
    </citation>
    <scope>NUCLEOTIDE SEQUENCE [LARGE SCALE GENOMIC DNA]</scope>
    <source>
        <strain evidence="15">UBA12544</strain>
    </source>
</reference>
<evidence type="ECO:0000256" key="3">
    <source>
        <dbReference type="ARBA" id="ARBA00020170"/>
    </source>
</evidence>
<dbReference type="PANTHER" id="PTHR32182:SF0">
    <property type="entry name" value="DNA REPLICATION AND REPAIR PROTEIN RECF"/>
    <property type="match status" value="1"/>
</dbReference>
<evidence type="ECO:0000256" key="5">
    <source>
        <dbReference type="ARBA" id="ARBA00022705"/>
    </source>
</evidence>
<dbReference type="PROSITE" id="PS00618">
    <property type="entry name" value="RECF_2"/>
    <property type="match status" value="1"/>
</dbReference>
<comment type="subcellular location">
    <subcellularLocation>
        <location evidence="1 12 13">Cytoplasm</location>
    </subcellularLocation>
</comment>
<comment type="caution">
    <text evidence="15">The sequence shown here is derived from an EMBL/GenBank/DDBJ whole genome shotgun (WGS) entry which is preliminary data.</text>
</comment>
<dbReference type="PROSITE" id="PS00617">
    <property type="entry name" value="RECF_1"/>
    <property type="match status" value="1"/>
</dbReference>
<evidence type="ECO:0000259" key="14">
    <source>
        <dbReference type="Pfam" id="PF02463"/>
    </source>
</evidence>
<dbReference type="Gene3D" id="1.20.1050.90">
    <property type="entry name" value="RecF/RecN/SMC, N-terminal domain"/>
    <property type="match status" value="1"/>
</dbReference>
<dbReference type="SUPFAM" id="SSF52540">
    <property type="entry name" value="P-loop containing nucleoside triphosphate hydrolases"/>
    <property type="match status" value="1"/>
</dbReference>
<keyword evidence="8 12" id="KW-0067">ATP-binding</keyword>
<feature type="binding site" evidence="12">
    <location>
        <begin position="30"/>
        <end position="37"/>
    </location>
    <ligand>
        <name>ATP</name>
        <dbReference type="ChEBI" id="CHEBI:30616"/>
    </ligand>
</feature>
<dbReference type="GO" id="GO:0005524">
    <property type="term" value="F:ATP binding"/>
    <property type="evidence" value="ECO:0007669"/>
    <property type="project" value="UniProtKB-UniRule"/>
</dbReference>
<keyword evidence="4 12" id="KW-0963">Cytoplasm</keyword>
<evidence type="ECO:0000313" key="15">
    <source>
        <dbReference type="EMBL" id="HBT49563.1"/>
    </source>
</evidence>
<dbReference type="Gene3D" id="3.40.50.300">
    <property type="entry name" value="P-loop containing nucleotide triphosphate hydrolases"/>
    <property type="match status" value="1"/>
</dbReference>
<dbReference type="GO" id="GO:0009432">
    <property type="term" value="P:SOS response"/>
    <property type="evidence" value="ECO:0007669"/>
    <property type="project" value="UniProtKB-UniRule"/>
</dbReference>
<gene>
    <name evidence="12" type="primary">recF</name>
    <name evidence="15" type="ORF">DEA61_07015</name>
</gene>
<dbReference type="GO" id="GO:0003697">
    <property type="term" value="F:single-stranded DNA binding"/>
    <property type="evidence" value="ECO:0007669"/>
    <property type="project" value="UniProtKB-UniRule"/>
</dbReference>
<evidence type="ECO:0000256" key="1">
    <source>
        <dbReference type="ARBA" id="ARBA00004496"/>
    </source>
</evidence>
<dbReference type="RefSeq" id="WP_278429147.1">
    <property type="nucleotide sequence ID" value="NZ_DOLB01000102.1"/>
</dbReference>
<evidence type="ECO:0000256" key="4">
    <source>
        <dbReference type="ARBA" id="ARBA00022490"/>
    </source>
</evidence>
<evidence type="ECO:0000256" key="11">
    <source>
        <dbReference type="ARBA" id="ARBA00023236"/>
    </source>
</evidence>
<comment type="similarity">
    <text evidence="2 12 13">Belongs to the RecF family.</text>
</comment>
<evidence type="ECO:0000256" key="9">
    <source>
        <dbReference type="ARBA" id="ARBA00023125"/>
    </source>
</evidence>
<evidence type="ECO:0000256" key="12">
    <source>
        <dbReference type="HAMAP-Rule" id="MF_00365"/>
    </source>
</evidence>
<keyword evidence="6 12" id="KW-0547">Nucleotide-binding</keyword>
<dbReference type="PANTHER" id="PTHR32182">
    <property type="entry name" value="DNA REPLICATION AND REPAIR PROTEIN RECF"/>
    <property type="match status" value="1"/>
</dbReference>
<keyword evidence="11 12" id="KW-0742">SOS response</keyword>
<organism evidence="15 16">
    <name type="scientific">Caldanaerobacter subterraneus</name>
    <dbReference type="NCBI Taxonomy" id="911092"/>
    <lineage>
        <taxon>Bacteria</taxon>
        <taxon>Bacillati</taxon>
        <taxon>Bacillota</taxon>
        <taxon>Clostridia</taxon>
        <taxon>Thermoanaerobacterales</taxon>
        <taxon>Thermoanaerobacteraceae</taxon>
        <taxon>Caldanaerobacter</taxon>
    </lineage>
</organism>
<dbReference type="Pfam" id="PF02463">
    <property type="entry name" value="SMC_N"/>
    <property type="match status" value="1"/>
</dbReference>
<evidence type="ECO:0000256" key="7">
    <source>
        <dbReference type="ARBA" id="ARBA00022763"/>
    </source>
</evidence>
<dbReference type="HAMAP" id="MF_00365">
    <property type="entry name" value="RecF"/>
    <property type="match status" value="1"/>
</dbReference>
<dbReference type="GO" id="GO:0006260">
    <property type="term" value="P:DNA replication"/>
    <property type="evidence" value="ECO:0007669"/>
    <property type="project" value="UniProtKB-UniRule"/>
</dbReference>
<accession>A0A124FCI3</accession>
<evidence type="ECO:0000256" key="8">
    <source>
        <dbReference type="ARBA" id="ARBA00022840"/>
    </source>
</evidence>
<feature type="domain" description="RecF/RecN/SMC N-terminal" evidence="14">
    <location>
        <begin position="2"/>
        <end position="340"/>
    </location>
</feature>
<dbReference type="AlphaFoldDB" id="A0A124FCI3"/>
<dbReference type="EMBL" id="DOLB01000102">
    <property type="protein sequence ID" value="HBT49563.1"/>
    <property type="molecule type" value="Genomic_DNA"/>
</dbReference>
<evidence type="ECO:0000256" key="10">
    <source>
        <dbReference type="ARBA" id="ARBA00023204"/>
    </source>
</evidence>
<dbReference type="NCBIfam" id="TIGR00611">
    <property type="entry name" value="recf"/>
    <property type="match status" value="1"/>
</dbReference>
<keyword evidence="7 12" id="KW-0227">DNA damage</keyword>
<dbReference type="InterPro" id="IPR027417">
    <property type="entry name" value="P-loop_NTPase"/>
</dbReference>
<comment type="function">
    <text evidence="12 13">The RecF protein is involved in DNA metabolism; it is required for DNA replication and normal SOS inducibility. RecF binds preferentially to single-stranded, linear DNA. It also seems to bind ATP.</text>
</comment>
<keyword evidence="9 12" id="KW-0238">DNA-binding</keyword>
<sequence>MYLKEIFVDNFRNLKKQKLEFCEGVNLIYGLNAQGKSNLLEAIRLLSMGRSFRGSKMSELVKFDEEYFYVRGLVRSADFYEKKIEFGYKVNGNKVIKVNGNKLKSTGEILGHFLTVIFSPEDIEIIKEGPSRRRKYLDACISVIDKNYFFDLLQYNKTLSNRNSLLKKIKEEGKGEDLLEIFDEKLAEYGARIIKVRNNYLEKLKNSMSKFLMEISNEKLEIIYLNSAGVKEVHEENLIREKLKNRLTKSLTLDLKYLSTQVGPHREDFKILINGYDSRVYSSQGQKRTAALCLKLSGLEILEEETGEKPVLLLDDVMSELDDNRKKYILKKLEGFQSFITHTSKSDVEGDCCFKIYDGIVMRE</sequence>
<evidence type="ECO:0000256" key="13">
    <source>
        <dbReference type="RuleBase" id="RU000578"/>
    </source>
</evidence>
<dbReference type="GO" id="GO:0006302">
    <property type="term" value="P:double-strand break repair"/>
    <property type="evidence" value="ECO:0007669"/>
    <property type="project" value="TreeGrafter"/>
</dbReference>
<name>A0A124FCI3_9THEO</name>
<keyword evidence="5 12" id="KW-0235">DNA replication</keyword>
<evidence type="ECO:0000256" key="2">
    <source>
        <dbReference type="ARBA" id="ARBA00008016"/>
    </source>
</evidence>
<evidence type="ECO:0000313" key="16">
    <source>
        <dbReference type="Proteomes" id="UP000264445"/>
    </source>
</evidence>
<protein>
    <recommendedName>
        <fullName evidence="3 12">DNA replication and repair protein RecF</fullName>
    </recommendedName>
</protein>
<dbReference type="Proteomes" id="UP000264445">
    <property type="component" value="Unassembled WGS sequence"/>
</dbReference>
<dbReference type="InterPro" id="IPR003395">
    <property type="entry name" value="RecF/RecN/SMC_N"/>
</dbReference>
<dbReference type="GO" id="GO:0000731">
    <property type="term" value="P:DNA synthesis involved in DNA repair"/>
    <property type="evidence" value="ECO:0007669"/>
    <property type="project" value="TreeGrafter"/>
</dbReference>
<proteinExistence type="inferred from homology"/>